<sequence>MKTIPQFMIFFLISTTISIFCDFSNRNWISFLEFQDNRVLAQSLNNNLTTKQNQADNQMLKTLAEKNKIFAALEFSERICTRGRRVLKTDI</sequence>
<dbReference type="Proteomes" id="UP000632766">
    <property type="component" value="Unassembled WGS sequence"/>
</dbReference>
<gene>
    <name evidence="1" type="ORF">I8748_27885</name>
</gene>
<protein>
    <submittedName>
        <fullName evidence="1">Uncharacterized protein</fullName>
    </submittedName>
</protein>
<dbReference type="RefSeq" id="WP_198127726.1">
    <property type="nucleotide sequence ID" value="NZ_JAECZC010000078.1"/>
</dbReference>
<proteinExistence type="predicted"/>
<evidence type="ECO:0000313" key="1">
    <source>
        <dbReference type="EMBL" id="MBH8565943.1"/>
    </source>
</evidence>
<comment type="caution">
    <text evidence="1">The sequence shown here is derived from an EMBL/GenBank/DDBJ whole genome shotgun (WGS) entry which is preliminary data.</text>
</comment>
<reference evidence="1 2" key="1">
    <citation type="journal article" date="2021" name="Int. J. Syst. Evol. Microbiol.">
        <title>Amazonocrinis nigriterrae gen. nov., sp. nov., Atlanticothrix silvestris gen. nov., sp. nov. and Dendronalium phyllosphericum gen. nov., sp. nov., nostocacean cyanobacteria from Brazilian environments.</title>
        <authorList>
            <person name="Alvarenga D.O."/>
            <person name="Andreote A.P.D."/>
            <person name="Branco L.H.Z."/>
            <person name="Delbaje E."/>
            <person name="Cruz R.B."/>
            <person name="Varani A.M."/>
            <person name="Fiore M.F."/>
        </authorList>
    </citation>
    <scope>NUCLEOTIDE SEQUENCE [LARGE SCALE GENOMIC DNA]</scope>
    <source>
        <strain evidence="1 2">CENA67</strain>
    </source>
</reference>
<organism evidence="1 2">
    <name type="scientific">Amazonocrinis nigriterrae CENA67</name>
    <dbReference type="NCBI Taxonomy" id="2794033"/>
    <lineage>
        <taxon>Bacteria</taxon>
        <taxon>Bacillati</taxon>
        <taxon>Cyanobacteriota</taxon>
        <taxon>Cyanophyceae</taxon>
        <taxon>Nostocales</taxon>
        <taxon>Nostocaceae</taxon>
        <taxon>Amazonocrinis</taxon>
        <taxon>Amazonocrinis nigriterrae</taxon>
    </lineage>
</organism>
<keyword evidence="2" id="KW-1185">Reference proteome</keyword>
<accession>A0A8J7LAW9</accession>
<name>A0A8J7LAW9_9NOST</name>
<dbReference type="EMBL" id="JAECZC010000078">
    <property type="protein sequence ID" value="MBH8565943.1"/>
    <property type="molecule type" value="Genomic_DNA"/>
</dbReference>
<evidence type="ECO:0000313" key="2">
    <source>
        <dbReference type="Proteomes" id="UP000632766"/>
    </source>
</evidence>
<dbReference type="AlphaFoldDB" id="A0A8J7LAW9"/>